<protein>
    <submittedName>
        <fullName evidence="2">Uncharacterized protein</fullName>
    </submittedName>
</protein>
<gene>
    <name evidence="2" type="ORF">GCM10009547_25450</name>
</gene>
<sequence length="84" mass="8396">MPVSVARSAPVVLTAVLVLGTAACGEDEIYDDDGPLNPSSQTTATPQTSEPGLADAGTASPIPTRGDDVGIGGQERSDGQDAEQ</sequence>
<evidence type="ECO:0000313" key="3">
    <source>
        <dbReference type="Proteomes" id="UP001500957"/>
    </source>
</evidence>
<evidence type="ECO:0000256" key="1">
    <source>
        <dbReference type="SAM" id="MobiDB-lite"/>
    </source>
</evidence>
<feature type="region of interest" description="Disordered" evidence="1">
    <location>
        <begin position="27"/>
        <end position="84"/>
    </location>
</feature>
<dbReference type="Proteomes" id="UP001500957">
    <property type="component" value="Unassembled WGS sequence"/>
</dbReference>
<keyword evidence="3" id="KW-1185">Reference proteome</keyword>
<dbReference type="EMBL" id="BAAAHE010000020">
    <property type="protein sequence ID" value="GAA0621647.1"/>
    <property type="molecule type" value="Genomic_DNA"/>
</dbReference>
<accession>A0ABN1GWB1</accession>
<feature type="compositionally biased region" description="Low complexity" evidence="1">
    <location>
        <begin position="38"/>
        <end position="49"/>
    </location>
</feature>
<proteinExistence type="predicted"/>
<organism evidence="2 3">
    <name type="scientific">Sporichthya brevicatena</name>
    <dbReference type="NCBI Taxonomy" id="171442"/>
    <lineage>
        <taxon>Bacteria</taxon>
        <taxon>Bacillati</taxon>
        <taxon>Actinomycetota</taxon>
        <taxon>Actinomycetes</taxon>
        <taxon>Sporichthyales</taxon>
        <taxon>Sporichthyaceae</taxon>
        <taxon>Sporichthya</taxon>
    </lineage>
</organism>
<feature type="compositionally biased region" description="Basic and acidic residues" evidence="1">
    <location>
        <begin position="75"/>
        <end position="84"/>
    </location>
</feature>
<dbReference type="PROSITE" id="PS51257">
    <property type="entry name" value="PROKAR_LIPOPROTEIN"/>
    <property type="match status" value="1"/>
</dbReference>
<dbReference type="RefSeq" id="WP_344605258.1">
    <property type="nucleotide sequence ID" value="NZ_BAAAHE010000020.1"/>
</dbReference>
<reference evidence="2 3" key="1">
    <citation type="journal article" date="2019" name="Int. J. Syst. Evol. Microbiol.">
        <title>The Global Catalogue of Microorganisms (GCM) 10K type strain sequencing project: providing services to taxonomists for standard genome sequencing and annotation.</title>
        <authorList>
            <consortium name="The Broad Institute Genomics Platform"/>
            <consortium name="The Broad Institute Genome Sequencing Center for Infectious Disease"/>
            <person name="Wu L."/>
            <person name="Ma J."/>
        </authorList>
    </citation>
    <scope>NUCLEOTIDE SEQUENCE [LARGE SCALE GENOMIC DNA]</scope>
    <source>
        <strain evidence="2 3">JCM 10671</strain>
    </source>
</reference>
<name>A0ABN1GWB1_9ACTN</name>
<comment type="caution">
    <text evidence="2">The sequence shown here is derived from an EMBL/GenBank/DDBJ whole genome shotgun (WGS) entry which is preliminary data.</text>
</comment>
<evidence type="ECO:0000313" key="2">
    <source>
        <dbReference type="EMBL" id="GAA0621647.1"/>
    </source>
</evidence>